<dbReference type="PANTHER" id="PTHR22642:SF2">
    <property type="entry name" value="PROTEIN LONG AFTER FAR-RED 3"/>
    <property type="match status" value="1"/>
</dbReference>
<dbReference type="GO" id="GO:0016810">
    <property type="term" value="F:hydrolase activity, acting on carbon-nitrogen (but not peptide) bonds"/>
    <property type="evidence" value="ECO:0007669"/>
    <property type="project" value="InterPro"/>
</dbReference>
<dbReference type="SUPFAM" id="SSF51338">
    <property type="entry name" value="Composite domain of metallo-dependent hydrolases"/>
    <property type="match status" value="1"/>
</dbReference>
<sequence length="549" mass="59034">MDTIALVGRVITVSGSADAAAVLVRDGRIEAVGGDDVVAHARSAGIPVRDVGDRVILPGFVDPHVHFEHYAVGRGRGVDCRVPGCLTISDVLDNLRDGLGKAADTGWLIGYGNLFFDQKLAERRLPTRYELDKVSDRIPIVLHCGGHTSVLNTRALELAGVERFLGGGAEGLWGSPVVAVDANGAPTGVVSEIDGHLPIPPLSPDEVRAHMESAYRDLFTRYGVTTFGEMVGSLASVDILDELISSGRIPARAVLYGMVPSILPLEQACEWAASYRSAAGPDRLSAAGVKLFADGGYSARNAASRTPYVREHAPRAGYAGQLNMTQAAILDALHASRRHDVQLAVHANGTRAQDEIVAALLSVADPHAHRSVRIEHAGNILGSRADLVQWRRANVTPIVQPGFLYNFVGDFVPMLLGDAGTKGRLPLRTMLEDGIVPVASTDVGLGAEEEQSNPLFSIWECAARRSYWGRVIEEEESIGFAQALRLHTIEAARSLGIDDKVGSIEPGKYADLVVLDRDPRRVPLDELRQIEVDSVYLAGREVHHRDGSR</sequence>
<reference evidence="2" key="1">
    <citation type="submission" date="2021-01" db="EMBL/GenBank/DDBJ databases">
        <title>Whole genome shotgun sequence of Planosporangium flavigriseum NBRC 105377.</title>
        <authorList>
            <person name="Komaki H."/>
            <person name="Tamura T."/>
        </authorList>
    </citation>
    <scope>NUCLEOTIDE SEQUENCE</scope>
    <source>
        <strain evidence="2">NBRC 105377</strain>
    </source>
</reference>
<organism evidence="2 3">
    <name type="scientific">Planosporangium flavigriseum</name>
    <dbReference type="NCBI Taxonomy" id="373681"/>
    <lineage>
        <taxon>Bacteria</taxon>
        <taxon>Bacillati</taxon>
        <taxon>Actinomycetota</taxon>
        <taxon>Actinomycetes</taxon>
        <taxon>Micromonosporales</taxon>
        <taxon>Micromonosporaceae</taxon>
        <taxon>Planosporangium</taxon>
    </lineage>
</organism>
<accession>A0A8J3LMV9</accession>
<dbReference type="InterPro" id="IPR011059">
    <property type="entry name" value="Metal-dep_hydrolase_composite"/>
</dbReference>
<evidence type="ECO:0000313" key="2">
    <source>
        <dbReference type="EMBL" id="GIG76103.1"/>
    </source>
</evidence>
<dbReference type="InterPro" id="IPR013108">
    <property type="entry name" value="Amidohydro_3"/>
</dbReference>
<dbReference type="RefSeq" id="WP_168077863.1">
    <property type="nucleotide sequence ID" value="NZ_BAAAQJ010000030.1"/>
</dbReference>
<dbReference type="Gene3D" id="3.10.310.70">
    <property type="match status" value="1"/>
</dbReference>
<name>A0A8J3LMV9_9ACTN</name>
<dbReference type="AlphaFoldDB" id="A0A8J3LMV9"/>
<evidence type="ECO:0000313" key="3">
    <source>
        <dbReference type="Proteomes" id="UP000653674"/>
    </source>
</evidence>
<dbReference type="Gene3D" id="2.30.40.10">
    <property type="entry name" value="Urease, subunit C, domain 1"/>
    <property type="match status" value="1"/>
</dbReference>
<dbReference type="Proteomes" id="UP000653674">
    <property type="component" value="Unassembled WGS sequence"/>
</dbReference>
<dbReference type="EMBL" id="BONU01000044">
    <property type="protein sequence ID" value="GIG76103.1"/>
    <property type="molecule type" value="Genomic_DNA"/>
</dbReference>
<dbReference type="SUPFAM" id="SSF51556">
    <property type="entry name" value="Metallo-dependent hydrolases"/>
    <property type="match status" value="1"/>
</dbReference>
<protein>
    <recommendedName>
        <fullName evidence="1">Amidohydrolase 3 domain-containing protein</fullName>
    </recommendedName>
</protein>
<keyword evidence="3" id="KW-1185">Reference proteome</keyword>
<gene>
    <name evidence="2" type="ORF">Pfl04_45070</name>
</gene>
<proteinExistence type="predicted"/>
<dbReference type="InterPro" id="IPR032466">
    <property type="entry name" value="Metal_Hydrolase"/>
</dbReference>
<dbReference type="PANTHER" id="PTHR22642">
    <property type="entry name" value="IMIDAZOLONEPROPIONASE"/>
    <property type="match status" value="1"/>
</dbReference>
<comment type="caution">
    <text evidence="2">The sequence shown here is derived from an EMBL/GenBank/DDBJ whole genome shotgun (WGS) entry which is preliminary data.</text>
</comment>
<dbReference type="Gene3D" id="3.20.20.140">
    <property type="entry name" value="Metal-dependent hydrolases"/>
    <property type="match status" value="1"/>
</dbReference>
<feature type="domain" description="Amidohydrolase 3" evidence="1">
    <location>
        <begin position="49"/>
        <end position="543"/>
    </location>
</feature>
<dbReference type="Pfam" id="PF07969">
    <property type="entry name" value="Amidohydro_3"/>
    <property type="match status" value="1"/>
</dbReference>
<evidence type="ECO:0000259" key="1">
    <source>
        <dbReference type="Pfam" id="PF07969"/>
    </source>
</evidence>